<proteinExistence type="predicted"/>
<reference evidence="2" key="2">
    <citation type="submission" date="2022-01" db="EMBL/GenBank/DDBJ databases">
        <authorList>
            <person name="Yamashiro T."/>
            <person name="Shiraishi A."/>
            <person name="Satake H."/>
            <person name="Nakayama K."/>
        </authorList>
    </citation>
    <scope>NUCLEOTIDE SEQUENCE</scope>
</reference>
<evidence type="ECO:0000313" key="3">
    <source>
        <dbReference type="Proteomes" id="UP001151760"/>
    </source>
</evidence>
<evidence type="ECO:0000313" key="2">
    <source>
        <dbReference type="EMBL" id="GJT80627.1"/>
    </source>
</evidence>
<feature type="compositionally biased region" description="Basic and acidic residues" evidence="1">
    <location>
        <begin position="55"/>
        <end position="71"/>
    </location>
</feature>
<accession>A0ABQ5GYA5</accession>
<protein>
    <recommendedName>
        <fullName evidence="4">Pinin</fullName>
    </recommendedName>
</protein>
<feature type="region of interest" description="Disordered" evidence="1">
    <location>
        <begin position="51"/>
        <end position="96"/>
    </location>
</feature>
<dbReference type="EMBL" id="BQNB010019010">
    <property type="protein sequence ID" value="GJT80627.1"/>
    <property type="molecule type" value="Genomic_DNA"/>
</dbReference>
<name>A0ABQ5GYA5_9ASTR</name>
<sequence length="96" mass="10892">MERFKNAIFKQREEIKDRMAEMFRLLKELTASQTSERVEEENNVEGNEVVNKNVMEPDRSDAAVPPKEVDKMNGAGNRIEGEPVRSANELVEAPSS</sequence>
<dbReference type="Proteomes" id="UP001151760">
    <property type="component" value="Unassembled WGS sequence"/>
</dbReference>
<evidence type="ECO:0008006" key="4">
    <source>
        <dbReference type="Google" id="ProtNLM"/>
    </source>
</evidence>
<evidence type="ECO:0000256" key="1">
    <source>
        <dbReference type="SAM" id="MobiDB-lite"/>
    </source>
</evidence>
<organism evidence="2 3">
    <name type="scientific">Tanacetum coccineum</name>
    <dbReference type="NCBI Taxonomy" id="301880"/>
    <lineage>
        <taxon>Eukaryota</taxon>
        <taxon>Viridiplantae</taxon>
        <taxon>Streptophyta</taxon>
        <taxon>Embryophyta</taxon>
        <taxon>Tracheophyta</taxon>
        <taxon>Spermatophyta</taxon>
        <taxon>Magnoliopsida</taxon>
        <taxon>eudicotyledons</taxon>
        <taxon>Gunneridae</taxon>
        <taxon>Pentapetalae</taxon>
        <taxon>asterids</taxon>
        <taxon>campanulids</taxon>
        <taxon>Asterales</taxon>
        <taxon>Asteraceae</taxon>
        <taxon>Asteroideae</taxon>
        <taxon>Anthemideae</taxon>
        <taxon>Anthemidinae</taxon>
        <taxon>Tanacetum</taxon>
    </lineage>
</organism>
<keyword evidence="3" id="KW-1185">Reference proteome</keyword>
<gene>
    <name evidence="2" type="ORF">Tco_1054969</name>
</gene>
<comment type="caution">
    <text evidence="2">The sequence shown here is derived from an EMBL/GenBank/DDBJ whole genome shotgun (WGS) entry which is preliminary data.</text>
</comment>
<reference evidence="2" key="1">
    <citation type="journal article" date="2022" name="Int. J. Mol. Sci.">
        <title>Draft Genome of Tanacetum Coccineum: Genomic Comparison of Closely Related Tanacetum-Family Plants.</title>
        <authorList>
            <person name="Yamashiro T."/>
            <person name="Shiraishi A."/>
            <person name="Nakayama K."/>
            <person name="Satake H."/>
        </authorList>
    </citation>
    <scope>NUCLEOTIDE SEQUENCE</scope>
</reference>